<dbReference type="GeneID" id="300655331"/>
<protein>
    <submittedName>
        <fullName evidence="2">AMP-binding protein</fullName>
    </submittedName>
</protein>
<sequence>MSLPPFRKVNFVETRVDVERRDDGSVVLENPHPMGDAAANVIEPLKKWAAEKPDQVWLAKRRPPKAGETFGEWETVTFAEAYDRVRRIAQALIDRGVGPGKPLMILSGNSIEHALMTYGAILTGAPAVPVSPSYSLISSDYAKLRYVFELIEPQAIFVQDGLMFEDAMGALDVEKLALIHVEKPAPAFHGSTSYEDLLTTEPTDAVDAAYDALTYDTVAKYLFTSGSTGMPKAVITTHRMMCVNSVMASKLIEEDEDEPAPTLVNWLPWNHVFGGNAVLNNLLTAGGTLYIDGGRPVPGQFAETVQNLREVAPTTYTNVPAAYTMLIEELEKDDALAKNFFSQLRSMGYGGAALNQDLAERMQAVAIRVTGERILFTSGYGATETAPTIMNTHWETERMGLLGLPLPGVKIKLVPAGLKMEVRVKGDCITPGYYKNPEKTAEAFDEEGYYRLGDAAKFVDDNDPKQGLVFNGRVVEDFKLSSGTWVNAGRMRVQAVEAGNGLINDCLVAGLDEPYVGILGFPNLPACRKAAGLADDTPAEDVVRAQGVLERIAEGLKAHNAKNPGSSTQIHRAILLAEPPSLDAGELTDKGYINQSVSLARRADKVAKLFADPPGNDVVVV</sequence>
<dbReference type="OrthoDB" id="9803968at2"/>
<proteinExistence type="predicted"/>
<dbReference type="InterPro" id="IPR020845">
    <property type="entry name" value="AMP-binding_CS"/>
</dbReference>
<gene>
    <name evidence="2" type="ORF">GTQ45_10605</name>
</gene>
<feature type="domain" description="AMP-dependent synthetase/ligase" evidence="1">
    <location>
        <begin position="46"/>
        <end position="434"/>
    </location>
</feature>
<dbReference type="SUPFAM" id="SSF56801">
    <property type="entry name" value="Acetyl-CoA synthetase-like"/>
    <property type="match status" value="1"/>
</dbReference>
<dbReference type="InterPro" id="IPR000873">
    <property type="entry name" value="AMP-dep_synth/lig_dom"/>
</dbReference>
<dbReference type="PANTHER" id="PTHR24096:SF420">
    <property type="entry name" value="LONG-CHAIN-FATTY-ACID--COA LIGASE-RELATED"/>
    <property type="match status" value="1"/>
</dbReference>
<dbReference type="Gene3D" id="3.40.50.12780">
    <property type="entry name" value="N-terminal domain of ligase-like"/>
    <property type="match status" value="1"/>
</dbReference>
<dbReference type="Proteomes" id="UP000470384">
    <property type="component" value="Unassembled WGS sequence"/>
</dbReference>
<organism evidence="2 3">
    <name type="scientific">Pyruvatibacter mobilis</name>
    <dbReference type="NCBI Taxonomy" id="1712261"/>
    <lineage>
        <taxon>Bacteria</taxon>
        <taxon>Pseudomonadati</taxon>
        <taxon>Pseudomonadota</taxon>
        <taxon>Alphaproteobacteria</taxon>
        <taxon>Hyphomicrobiales</taxon>
        <taxon>Parvibaculaceae</taxon>
        <taxon>Pyruvatibacter</taxon>
    </lineage>
</organism>
<dbReference type="NCBIfam" id="NF009232">
    <property type="entry name" value="PRK12582.1"/>
    <property type="match status" value="1"/>
</dbReference>
<dbReference type="AlphaFoldDB" id="A0A845QC65"/>
<name>A0A845QC65_9HYPH</name>
<dbReference type="PANTHER" id="PTHR24096">
    <property type="entry name" value="LONG-CHAIN-FATTY-ACID--COA LIGASE"/>
    <property type="match status" value="1"/>
</dbReference>
<evidence type="ECO:0000313" key="3">
    <source>
        <dbReference type="Proteomes" id="UP000470384"/>
    </source>
</evidence>
<evidence type="ECO:0000313" key="2">
    <source>
        <dbReference type="EMBL" id="NBG96182.1"/>
    </source>
</evidence>
<dbReference type="PROSITE" id="PS00455">
    <property type="entry name" value="AMP_BINDING"/>
    <property type="match status" value="1"/>
</dbReference>
<comment type="caution">
    <text evidence="2">The sequence shown here is derived from an EMBL/GenBank/DDBJ whole genome shotgun (WGS) entry which is preliminary data.</text>
</comment>
<dbReference type="EMBL" id="WXYQ01000007">
    <property type="protein sequence ID" value="NBG96182.1"/>
    <property type="molecule type" value="Genomic_DNA"/>
</dbReference>
<dbReference type="InterPro" id="IPR042099">
    <property type="entry name" value="ANL_N_sf"/>
</dbReference>
<evidence type="ECO:0000259" key="1">
    <source>
        <dbReference type="Pfam" id="PF00501"/>
    </source>
</evidence>
<dbReference type="Pfam" id="PF00501">
    <property type="entry name" value="AMP-binding"/>
    <property type="match status" value="1"/>
</dbReference>
<accession>A0A845QC65</accession>
<reference evidence="2 3" key="1">
    <citation type="journal article" date="2016" name="Int. J. Syst. Evol. Microbiol.">
        <title>Pyruvatibacter mobilis gen. nov., sp. nov., a marine bacterium from the culture broth of Picochlorum sp. 122.</title>
        <authorList>
            <person name="Wang G."/>
            <person name="Tang M."/>
            <person name="Wu H."/>
            <person name="Dai S."/>
            <person name="Li T."/>
            <person name="Chen C."/>
            <person name="He H."/>
            <person name="Fan J."/>
            <person name="Xiang W."/>
            <person name="Li X."/>
        </authorList>
    </citation>
    <scope>NUCLEOTIDE SEQUENCE [LARGE SCALE GENOMIC DNA]</scope>
    <source>
        <strain evidence="2 3">GYP-11</strain>
    </source>
</reference>
<dbReference type="GO" id="GO:0016405">
    <property type="term" value="F:CoA-ligase activity"/>
    <property type="evidence" value="ECO:0007669"/>
    <property type="project" value="TreeGrafter"/>
</dbReference>
<dbReference type="RefSeq" id="WP_160588242.1">
    <property type="nucleotide sequence ID" value="NZ_BMHN01000001.1"/>
</dbReference>
<keyword evidence="3" id="KW-1185">Reference proteome</keyword>